<protein>
    <recommendedName>
        <fullName evidence="4">Lipoprotein</fullName>
    </recommendedName>
</protein>
<evidence type="ECO:0000313" key="2">
    <source>
        <dbReference type="EMBL" id="MEM0577532.1"/>
    </source>
</evidence>
<sequence>MKKHYKYFLFLLLMLSFGCHYNSANIIIRNETNKKIWYSTLAKDIDNTFYDISGGGQIDSHGSDSPPVRGSSEGFRTDVNSYPDKSIYIAFYPEEIFESVNKNIDSTIKAGKIKVIKFSKKELDSLNWTIIYTEK</sequence>
<proteinExistence type="predicted"/>
<evidence type="ECO:0008006" key="4">
    <source>
        <dbReference type="Google" id="ProtNLM"/>
    </source>
</evidence>
<dbReference type="EMBL" id="JBCGDP010000013">
    <property type="protein sequence ID" value="MEM0577532.1"/>
    <property type="molecule type" value="Genomic_DNA"/>
</dbReference>
<comment type="caution">
    <text evidence="2">The sequence shown here is derived from an EMBL/GenBank/DDBJ whole genome shotgun (WGS) entry which is preliminary data.</text>
</comment>
<reference evidence="2 3" key="1">
    <citation type="submission" date="2024-03" db="EMBL/GenBank/DDBJ databases">
        <title>Two novel species of the genus Flavobacterium exhibiting potentially degradation of complex polysaccharides.</title>
        <authorList>
            <person name="Lian X."/>
        </authorList>
    </citation>
    <scope>NUCLEOTIDE SEQUENCE [LARGE SCALE GENOMIC DNA]</scope>
    <source>
        <strain evidence="2 3">N6</strain>
    </source>
</reference>
<gene>
    <name evidence="2" type="ORF">WFZ86_13565</name>
</gene>
<evidence type="ECO:0000313" key="3">
    <source>
        <dbReference type="Proteomes" id="UP001468798"/>
    </source>
</evidence>
<feature type="signal peptide" evidence="1">
    <location>
        <begin position="1"/>
        <end position="24"/>
    </location>
</feature>
<name>A0ABU9NUP8_9FLAO</name>
<keyword evidence="3" id="KW-1185">Reference proteome</keyword>
<organism evidence="2 3">
    <name type="scientific">Flavobacterium polysaccharolyticum</name>
    <dbReference type="NCBI Taxonomy" id="3133148"/>
    <lineage>
        <taxon>Bacteria</taxon>
        <taxon>Pseudomonadati</taxon>
        <taxon>Bacteroidota</taxon>
        <taxon>Flavobacteriia</taxon>
        <taxon>Flavobacteriales</taxon>
        <taxon>Flavobacteriaceae</taxon>
        <taxon>Flavobacterium</taxon>
    </lineage>
</organism>
<keyword evidence="1" id="KW-0732">Signal</keyword>
<dbReference type="RefSeq" id="WP_342692426.1">
    <property type="nucleotide sequence ID" value="NZ_JBCGDP010000013.1"/>
</dbReference>
<evidence type="ECO:0000256" key="1">
    <source>
        <dbReference type="SAM" id="SignalP"/>
    </source>
</evidence>
<accession>A0ABU9NUP8</accession>
<dbReference type="PROSITE" id="PS51257">
    <property type="entry name" value="PROKAR_LIPOPROTEIN"/>
    <property type="match status" value="1"/>
</dbReference>
<dbReference type="Proteomes" id="UP001468798">
    <property type="component" value="Unassembled WGS sequence"/>
</dbReference>
<feature type="chain" id="PRO_5046081509" description="Lipoprotein" evidence="1">
    <location>
        <begin position="25"/>
        <end position="135"/>
    </location>
</feature>